<proteinExistence type="predicted"/>
<feature type="compositionally biased region" description="Low complexity" evidence="1">
    <location>
        <begin position="24"/>
        <end position="43"/>
    </location>
</feature>
<feature type="region of interest" description="Disordered" evidence="1">
    <location>
        <begin position="1"/>
        <end position="43"/>
    </location>
</feature>
<dbReference type="Proteomes" id="UP000814243">
    <property type="component" value="Unassembled WGS sequence"/>
</dbReference>
<evidence type="ECO:0000256" key="1">
    <source>
        <dbReference type="SAM" id="MobiDB-lite"/>
    </source>
</evidence>
<evidence type="ECO:0000313" key="4">
    <source>
        <dbReference type="Proteomes" id="UP000814243"/>
    </source>
</evidence>
<protein>
    <recommendedName>
        <fullName evidence="2">CCHC-type domain-containing protein</fullName>
    </recommendedName>
</protein>
<dbReference type="EMBL" id="JACEFF010000019">
    <property type="protein sequence ID" value="KAH9645649.1"/>
    <property type="molecule type" value="Genomic_DNA"/>
</dbReference>
<dbReference type="SMART" id="SM00343">
    <property type="entry name" value="ZnF_C2HC"/>
    <property type="match status" value="2"/>
</dbReference>
<name>A0A922SSV2_SPOEX</name>
<dbReference type="InterPro" id="IPR036875">
    <property type="entry name" value="Znf_CCHC_sf"/>
</dbReference>
<evidence type="ECO:0000259" key="2">
    <source>
        <dbReference type="SMART" id="SM00343"/>
    </source>
</evidence>
<accession>A0A922SSV2</accession>
<sequence length="444" mass="48243">MPKTRGQTANEDSSSDEERMDQHTAGAAARANSASASATPTTTDRCDVNMITMSEDQLSRILASVMRGTTQLPATNAGVHAVHTTHSNFTRCTARFDGTACNADVVEAFIESVLVYKECADSSSATPKRVRPRCARCKRFGHTTDECKSKGNELACYGCGREGVIRSKCPTCKDKGKEDAVADRKVSFQSAYTRDSPVSRPTIEIEVASLVGVAVLDTGATESLASPGLYKILVNNGTNFTSARRTIGLADGTQHTRDVLLCDTNVVLQGRNIPTTFIIIPEADNKTLLGQDFIAKSGILLDLQRSCWYFSDSTEVKVPFVRSYSLASTSDAELMQVDTTGLALRETEGSKLLPAQRTQLNQLIVSRAARFATEGPATSYATHHIRVSDGQEPIASPPYRMSAVEGQQCKYGLILNTLLDRCQDKNCQVALLRKKEEFEFGMLP</sequence>
<organism evidence="3 4">
    <name type="scientific">Spodoptera exigua</name>
    <name type="common">Beet armyworm</name>
    <name type="synonym">Noctua fulgens</name>
    <dbReference type="NCBI Taxonomy" id="7107"/>
    <lineage>
        <taxon>Eukaryota</taxon>
        <taxon>Metazoa</taxon>
        <taxon>Ecdysozoa</taxon>
        <taxon>Arthropoda</taxon>
        <taxon>Hexapoda</taxon>
        <taxon>Insecta</taxon>
        <taxon>Pterygota</taxon>
        <taxon>Neoptera</taxon>
        <taxon>Endopterygota</taxon>
        <taxon>Lepidoptera</taxon>
        <taxon>Glossata</taxon>
        <taxon>Ditrysia</taxon>
        <taxon>Noctuoidea</taxon>
        <taxon>Noctuidae</taxon>
        <taxon>Amphipyrinae</taxon>
        <taxon>Spodoptera</taxon>
    </lineage>
</organism>
<comment type="caution">
    <text evidence="3">The sequence shown here is derived from an EMBL/GenBank/DDBJ whole genome shotgun (WGS) entry which is preliminary data.</text>
</comment>
<feature type="domain" description="CCHC-type" evidence="2">
    <location>
        <begin position="133"/>
        <end position="149"/>
    </location>
</feature>
<dbReference type="SUPFAM" id="SSF57756">
    <property type="entry name" value="Retrovirus zinc finger-like domains"/>
    <property type="match status" value="1"/>
</dbReference>
<feature type="compositionally biased region" description="Polar residues" evidence="1">
    <location>
        <begin position="1"/>
        <end position="12"/>
    </location>
</feature>
<dbReference type="Gene3D" id="2.40.70.10">
    <property type="entry name" value="Acid Proteases"/>
    <property type="match status" value="1"/>
</dbReference>
<dbReference type="InterPro" id="IPR021109">
    <property type="entry name" value="Peptidase_aspartic_dom_sf"/>
</dbReference>
<reference evidence="3" key="1">
    <citation type="journal article" date="2021" name="G3 (Bethesda)">
        <title>Genome and transcriptome analysis of the beet armyworm Spodoptera exigua reveals targets for pest control. .</title>
        <authorList>
            <person name="Simon S."/>
            <person name="Breeschoten T."/>
            <person name="Jansen H.J."/>
            <person name="Dirks R.P."/>
            <person name="Schranz M.E."/>
            <person name="Ros V.I.D."/>
        </authorList>
    </citation>
    <scope>NUCLEOTIDE SEQUENCE</scope>
    <source>
        <strain evidence="3">TB_SE_WUR_2020</strain>
    </source>
</reference>
<gene>
    <name evidence="3" type="ORF">HF086_005298</name>
</gene>
<dbReference type="GO" id="GO:0003676">
    <property type="term" value="F:nucleic acid binding"/>
    <property type="evidence" value="ECO:0007669"/>
    <property type="project" value="InterPro"/>
</dbReference>
<dbReference type="SUPFAM" id="SSF50630">
    <property type="entry name" value="Acid proteases"/>
    <property type="match status" value="1"/>
</dbReference>
<dbReference type="CDD" id="cd00303">
    <property type="entry name" value="retropepsin_like"/>
    <property type="match status" value="1"/>
</dbReference>
<dbReference type="AlphaFoldDB" id="A0A922SSV2"/>
<feature type="domain" description="CCHC-type" evidence="2">
    <location>
        <begin position="155"/>
        <end position="171"/>
    </location>
</feature>
<dbReference type="GO" id="GO:0008270">
    <property type="term" value="F:zinc ion binding"/>
    <property type="evidence" value="ECO:0007669"/>
    <property type="project" value="InterPro"/>
</dbReference>
<dbReference type="InterPro" id="IPR001878">
    <property type="entry name" value="Znf_CCHC"/>
</dbReference>
<evidence type="ECO:0000313" key="3">
    <source>
        <dbReference type="EMBL" id="KAH9645649.1"/>
    </source>
</evidence>
<dbReference type="Gene3D" id="4.10.60.10">
    <property type="entry name" value="Zinc finger, CCHC-type"/>
    <property type="match status" value="1"/>
</dbReference>